<dbReference type="GO" id="GO:0005975">
    <property type="term" value="P:carbohydrate metabolic process"/>
    <property type="evidence" value="ECO:0007669"/>
    <property type="project" value="InterPro"/>
</dbReference>
<dbReference type="Proteomes" id="UP000051660">
    <property type="component" value="Unassembled WGS sequence"/>
</dbReference>
<sequence length="69" mass="7384">MSLFLGLDIGTSCVKAIIVDAEDREQAAAEAPLSIDRPQPLWSEQHPDAWWAAAAAVLDRLASSALPAR</sequence>
<dbReference type="EMBL" id="LLYB01000081">
    <property type="protein sequence ID" value="KRR21539.1"/>
    <property type="molecule type" value="Genomic_DNA"/>
</dbReference>
<proteinExistence type="inferred from homology"/>
<reference evidence="5 6" key="1">
    <citation type="submission" date="2014-03" db="EMBL/GenBank/DDBJ databases">
        <title>Bradyrhizobium valentinum sp. nov., isolated from effective nodules of Lupinus mariae-josephae, a lupine endemic of basic-lime soils in Eastern Spain.</title>
        <authorList>
            <person name="Duran D."/>
            <person name="Rey L."/>
            <person name="Navarro A."/>
            <person name="Busquets A."/>
            <person name="Imperial J."/>
            <person name="Ruiz-Argueso T."/>
        </authorList>
    </citation>
    <scope>NUCLEOTIDE SEQUENCE [LARGE SCALE GENOMIC DNA]</scope>
    <source>
        <strain evidence="5 6">CCBAU 23086</strain>
    </source>
</reference>
<keyword evidence="3" id="KW-0418">Kinase</keyword>
<evidence type="ECO:0000259" key="4">
    <source>
        <dbReference type="Pfam" id="PF00370"/>
    </source>
</evidence>
<protein>
    <recommendedName>
        <fullName evidence="4">Carbohydrate kinase FGGY N-terminal domain-containing protein</fullName>
    </recommendedName>
</protein>
<evidence type="ECO:0000256" key="2">
    <source>
        <dbReference type="ARBA" id="ARBA00022679"/>
    </source>
</evidence>
<dbReference type="PANTHER" id="PTHR43095:SF6">
    <property type="entry name" value="XYLULOSE KINASE"/>
    <property type="match status" value="1"/>
</dbReference>
<keyword evidence="2" id="KW-0808">Transferase</keyword>
<name>A0A0R3MV42_9BRAD</name>
<dbReference type="SUPFAM" id="SSF53067">
    <property type="entry name" value="Actin-like ATPase domain"/>
    <property type="match status" value="1"/>
</dbReference>
<comment type="caution">
    <text evidence="5">The sequence shown here is derived from an EMBL/GenBank/DDBJ whole genome shotgun (WGS) entry which is preliminary data.</text>
</comment>
<feature type="domain" description="Carbohydrate kinase FGGY N-terminal" evidence="4">
    <location>
        <begin position="4"/>
        <end position="63"/>
    </location>
</feature>
<evidence type="ECO:0000313" key="5">
    <source>
        <dbReference type="EMBL" id="KRR21539.1"/>
    </source>
</evidence>
<dbReference type="InterPro" id="IPR043129">
    <property type="entry name" value="ATPase_NBD"/>
</dbReference>
<gene>
    <name evidence="5" type="ORF">CQ14_07920</name>
</gene>
<accession>A0A0R3MV42</accession>
<dbReference type="GO" id="GO:0016301">
    <property type="term" value="F:kinase activity"/>
    <property type="evidence" value="ECO:0007669"/>
    <property type="project" value="UniProtKB-KW"/>
</dbReference>
<dbReference type="Gene3D" id="3.30.420.40">
    <property type="match status" value="1"/>
</dbReference>
<dbReference type="InterPro" id="IPR018484">
    <property type="entry name" value="FGGY_N"/>
</dbReference>
<comment type="similarity">
    <text evidence="1">Belongs to the FGGY kinase family.</text>
</comment>
<organism evidence="5 6">
    <name type="scientific">Bradyrhizobium lablabi</name>
    <dbReference type="NCBI Taxonomy" id="722472"/>
    <lineage>
        <taxon>Bacteria</taxon>
        <taxon>Pseudomonadati</taxon>
        <taxon>Pseudomonadota</taxon>
        <taxon>Alphaproteobacteria</taxon>
        <taxon>Hyphomicrobiales</taxon>
        <taxon>Nitrobacteraceae</taxon>
        <taxon>Bradyrhizobium</taxon>
    </lineage>
</organism>
<dbReference type="RefSeq" id="WP_057860003.1">
    <property type="nucleotide sequence ID" value="NZ_LLYB01000081.1"/>
</dbReference>
<evidence type="ECO:0000256" key="1">
    <source>
        <dbReference type="ARBA" id="ARBA00009156"/>
    </source>
</evidence>
<dbReference type="PANTHER" id="PTHR43095">
    <property type="entry name" value="SUGAR KINASE"/>
    <property type="match status" value="1"/>
</dbReference>
<dbReference type="InterPro" id="IPR050406">
    <property type="entry name" value="FGGY_Carb_Kinase"/>
</dbReference>
<dbReference type="AlphaFoldDB" id="A0A0R3MV42"/>
<evidence type="ECO:0000256" key="3">
    <source>
        <dbReference type="ARBA" id="ARBA00022777"/>
    </source>
</evidence>
<evidence type="ECO:0000313" key="6">
    <source>
        <dbReference type="Proteomes" id="UP000051660"/>
    </source>
</evidence>
<dbReference type="Pfam" id="PF00370">
    <property type="entry name" value="FGGY_N"/>
    <property type="match status" value="1"/>
</dbReference>